<name>A0ABQ9JDH6_9CUCU</name>
<protein>
    <submittedName>
        <fullName evidence="2">Uncharacterized protein</fullName>
    </submittedName>
</protein>
<evidence type="ECO:0000313" key="3">
    <source>
        <dbReference type="Proteomes" id="UP001162164"/>
    </source>
</evidence>
<comment type="caution">
    <text evidence="2">The sequence shown here is derived from an EMBL/GenBank/DDBJ whole genome shotgun (WGS) entry which is preliminary data.</text>
</comment>
<dbReference type="EMBL" id="JAPWTJ010000821">
    <property type="protein sequence ID" value="KAJ8975457.1"/>
    <property type="molecule type" value="Genomic_DNA"/>
</dbReference>
<organism evidence="2 3">
    <name type="scientific">Molorchus minor</name>
    <dbReference type="NCBI Taxonomy" id="1323400"/>
    <lineage>
        <taxon>Eukaryota</taxon>
        <taxon>Metazoa</taxon>
        <taxon>Ecdysozoa</taxon>
        <taxon>Arthropoda</taxon>
        <taxon>Hexapoda</taxon>
        <taxon>Insecta</taxon>
        <taxon>Pterygota</taxon>
        <taxon>Neoptera</taxon>
        <taxon>Endopterygota</taxon>
        <taxon>Coleoptera</taxon>
        <taxon>Polyphaga</taxon>
        <taxon>Cucujiformia</taxon>
        <taxon>Chrysomeloidea</taxon>
        <taxon>Cerambycidae</taxon>
        <taxon>Lamiinae</taxon>
        <taxon>Monochamini</taxon>
        <taxon>Molorchus</taxon>
    </lineage>
</organism>
<dbReference type="Proteomes" id="UP001162164">
    <property type="component" value="Unassembled WGS sequence"/>
</dbReference>
<keyword evidence="1" id="KW-0456">Lyase</keyword>
<dbReference type="PANTHER" id="PTHR45677:SF12">
    <property type="entry name" value="BLACK, ISOFORM A"/>
    <property type="match status" value="1"/>
</dbReference>
<dbReference type="Gene3D" id="3.90.1150.170">
    <property type="match status" value="1"/>
</dbReference>
<keyword evidence="1" id="KW-0210">Decarboxylase</keyword>
<evidence type="ECO:0000256" key="1">
    <source>
        <dbReference type="ARBA" id="ARBA00022793"/>
    </source>
</evidence>
<proteinExistence type="predicted"/>
<dbReference type="PANTHER" id="PTHR45677">
    <property type="entry name" value="GLUTAMATE DECARBOXYLASE-RELATED"/>
    <property type="match status" value="1"/>
</dbReference>
<reference evidence="2" key="1">
    <citation type="journal article" date="2023" name="Insect Mol. Biol.">
        <title>Genome sequencing provides insights into the evolution of gene families encoding plant cell wall-degrading enzymes in longhorned beetles.</title>
        <authorList>
            <person name="Shin N.R."/>
            <person name="Okamura Y."/>
            <person name="Kirsch R."/>
            <person name="Pauchet Y."/>
        </authorList>
    </citation>
    <scope>NUCLEOTIDE SEQUENCE</scope>
    <source>
        <strain evidence="2">MMC_N1</strain>
    </source>
</reference>
<keyword evidence="3" id="KW-1185">Reference proteome</keyword>
<accession>A0ABQ9JDH6</accession>
<gene>
    <name evidence="2" type="ORF">NQ317_004106</name>
</gene>
<sequence length="86" mass="9474">MKHSGVPHGSVLGALLFSVGNGGWDCKVAPQIRAVMIRHGSVMMAYQPLKKLPNFFRFVSQNSSLTRKDVDFILDHMSEIGGALFK</sequence>
<evidence type="ECO:0000313" key="2">
    <source>
        <dbReference type="EMBL" id="KAJ8975457.1"/>
    </source>
</evidence>